<keyword evidence="1" id="KW-0328">Glycosyltransferase</keyword>
<dbReference type="CDD" id="cd03801">
    <property type="entry name" value="GT4_PimA-like"/>
    <property type="match status" value="1"/>
</dbReference>
<name>A2C606_PROM3</name>
<evidence type="ECO:0000313" key="4">
    <source>
        <dbReference type="EMBL" id="ABM76916.1"/>
    </source>
</evidence>
<accession>A2C606</accession>
<evidence type="ECO:0000313" key="5">
    <source>
        <dbReference type="Proteomes" id="UP000002274"/>
    </source>
</evidence>
<dbReference type="PANTHER" id="PTHR12526">
    <property type="entry name" value="GLYCOSYLTRANSFERASE"/>
    <property type="match status" value="1"/>
</dbReference>
<dbReference type="KEGG" id="pmf:P9303_01611"/>
<dbReference type="STRING" id="59922.P9303_01611"/>
<dbReference type="GO" id="GO:0016757">
    <property type="term" value="F:glycosyltransferase activity"/>
    <property type="evidence" value="ECO:0007669"/>
    <property type="project" value="UniProtKB-KW"/>
</dbReference>
<sequence>MASLGCLQLLDSSLNRFAEIRLPLKEIDFSIVGMIHTLSSSEAIETVANCVARDLYPWDAIVCTSNAGKEVVQKIWEQRAAYLCCRLGANFASDNWMPATPVIPLPGPAKQPYRPDLSRKERRQLARKVLGISDEAFVICFVGRLSFHSKAHPVILYQTLANLSQDTREVVLIECGQFPNYHFREAFDEVAGMFQGFTRIVIGGLSPATENEKWEVYAAANVFLSHSDNIQETFGLTILEAMLAELPVIASAWSGYRDLVADGQTGFLLPTIDLLLDLEDDPLQDAYYERELSYDIWVGIASLGVLIDKDALYASLRTFVECPELGERFAAEGLRRFHKLFSPFAVLQRYRDLWLDLAAKRNQAKKDGGYPSGKAPKMGELFSGYPSTVQHLEAISIKKTTYFWALLKGPMVNEFLQKISSDSGDTFLEFINDRKVVSVVDLLALGYRRDQALRLLTLLVKLGLAESHAVGG</sequence>
<dbReference type="CAZy" id="GT4">
    <property type="family name" value="Glycosyltransferase Family 4"/>
</dbReference>
<dbReference type="PANTHER" id="PTHR12526:SF510">
    <property type="entry name" value="D-INOSITOL 3-PHOSPHATE GLYCOSYLTRANSFERASE"/>
    <property type="match status" value="1"/>
</dbReference>
<organism evidence="4 5">
    <name type="scientific">Prochlorococcus marinus (strain MIT 9303)</name>
    <dbReference type="NCBI Taxonomy" id="59922"/>
    <lineage>
        <taxon>Bacteria</taxon>
        <taxon>Bacillati</taxon>
        <taxon>Cyanobacteriota</taxon>
        <taxon>Cyanophyceae</taxon>
        <taxon>Synechococcales</taxon>
        <taxon>Prochlorococcaceae</taxon>
        <taxon>Prochlorococcus</taxon>
    </lineage>
</organism>
<gene>
    <name evidence="4" type="ordered locus">P9303_01611</name>
</gene>
<dbReference type="Proteomes" id="UP000002274">
    <property type="component" value="Chromosome"/>
</dbReference>
<keyword evidence="2" id="KW-0808">Transferase</keyword>
<dbReference type="AlphaFoldDB" id="A2C606"/>
<dbReference type="InterPro" id="IPR001296">
    <property type="entry name" value="Glyco_trans_1"/>
</dbReference>
<proteinExistence type="predicted"/>
<dbReference type="SUPFAM" id="SSF53756">
    <property type="entry name" value="UDP-Glycosyltransferase/glycogen phosphorylase"/>
    <property type="match status" value="1"/>
</dbReference>
<evidence type="ECO:0000256" key="2">
    <source>
        <dbReference type="ARBA" id="ARBA00022679"/>
    </source>
</evidence>
<reference evidence="4 5" key="1">
    <citation type="journal article" date="2007" name="PLoS Genet.">
        <title>Patterns and implications of gene gain and loss in the evolution of Prochlorococcus.</title>
        <authorList>
            <person name="Kettler G.C."/>
            <person name="Martiny A.C."/>
            <person name="Huang K."/>
            <person name="Zucker J."/>
            <person name="Coleman M.L."/>
            <person name="Rodrigue S."/>
            <person name="Chen F."/>
            <person name="Lapidus A."/>
            <person name="Ferriera S."/>
            <person name="Johnson J."/>
            <person name="Steglich C."/>
            <person name="Church G.M."/>
            <person name="Richardson P."/>
            <person name="Chisholm S.W."/>
        </authorList>
    </citation>
    <scope>NUCLEOTIDE SEQUENCE [LARGE SCALE GENOMIC DNA]</scope>
    <source>
        <strain evidence="4 5">MIT 9303</strain>
    </source>
</reference>
<dbReference type="Gene3D" id="3.40.50.2000">
    <property type="entry name" value="Glycogen Phosphorylase B"/>
    <property type="match status" value="1"/>
</dbReference>
<dbReference type="HOGENOM" id="CLU_578542_0_0_3"/>
<protein>
    <recommendedName>
        <fullName evidence="3">Glycosyl transferase family 1 domain-containing protein</fullName>
    </recommendedName>
</protein>
<evidence type="ECO:0000256" key="1">
    <source>
        <dbReference type="ARBA" id="ARBA00022676"/>
    </source>
</evidence>
<evidence type="ECO:0000259" key="3">
    <source>
        <dbReference type="Pfam" id="PF00534"/>
    </source>
</evidence>
<feature type="domain" description="Glycosyl transferase family 1" evidence="3">
    <location>
        <begin position="124"/>
        <end position="270"/>
    </location>
</feature>
<dbReference type="Pfam" id="PF00534">
    <property type="entry name" value="Glycos_transf_1"/>
    <property type="match status" value="1"/>
</dbReference>
<dbReference type="EMBL" id="CP000554">
    <property type="protein sequence ID" value="ABM76916.1"/>
    <property type="molecule type" value="Genomic_DNA"/>
</dbReference>